<keyword evidence="6 10" id="KW-0812">Transmembrane</keyword>
<evidence type="ECO:0000256" key="2">
    <source>
        <dbReference type="ARBA" id="ARBA00004651"/>
    </source>
</evidence>
<evidence type="ECO:0000256" key="9">
    <source>
        <dbReference type="ARBA" id="ARBA00023136"/>
    </source>
</evidence>
<keyword evidence="8 10" id="KW-1133">Transmembrane helix</keyword>
<dbReference type="Gene3D" id="1.20.140.150">
    <property type="match status" value="1"/>
</dbReference>
<dbReference type="GO" id="GO:0005886">
    <property type="term" value="C:plasma membrane"/>
    <property type="evidence" value="ECO:0007669"/>
    <property type="project" value="UniProtKB-SubCell"/>
</dbReference>
<name>A0A5A9MXT6_9TELE</name>
<feature type="transmembrane region" description="Helical" evidence="10">
    <location>
        <begin position="7"/>
        <end position="26"/>
    </location>
</feature>
<keyword evidence="4" id="KW-0796">Tight junction</keyword>
<dbReference type="GO" id="GO:0005198">
    <property type="term" value="F:structural molecule activity"/>
    <property type="evidence" value="ECO:0007669"/>
    <property type="project" value="InterPro"/>
</dbReference>
<evidence type="ECO:0000256" key="8">
    <source>
        <dbReference type="ARBA" id="ARBA00022989"/>
    </source>
</evidence>
<keyword evidence="5" id="KW-1003">Cell membrane</keyword>
<gene>
    <name evidence="11" type="ORF">E1301_Tti018534</name>
</gene>
<dbReference type="PANTHER" id="PTHR12002">
    <property type="entry name" value="CLAUDIN"/>
    <property type="match status" value="1"/>
</dbReference>
<evidence type="ECO:0000313" key="12">
    <source>
        <dbReference type="Proteomes" id="UP000324632"/>
    </source>
</evidence>
<sequence>MDIKIELFSFGVASAGWFCTILTRFLPMWNVSGMVDNTTTTLPLYWDGVWLSWQHHSTGRLQCTFYQSLLSLTEHFTTWKILLVISIGVGFIAMAVYPVGWIRYPKNVHFKVASGPAFVLGALVLLVVLSWATHLTEGDVDIRVSLTRKCAAGIFTGWVGTALLLVGGGVLSAICCKEVRKQRQERRPAQIIEPGVHDPLNTINSIGFIQTPLPQ</sequence>
<dbReference type="InterPro" id="IPR004031">
    <property type="entry name" value="PMP22/EMP/MP20/Claudin"/>
</dbReference>
<evidence type="ECO:0000256" key="3">
    <source>
        <dbReference type="ARBA" id="ARBA00008295"/>
    </source>
</evidence>
<comment type="similarity">
    <text evidence="3">Belongs to the claudin family.</text>
</comment>
<comment type="subcellular location">
    <subcellularLocation>
        <location evidence="1">Cell junction</location>
        <location evidence="1">Tight junction</location>
    </subcellularLocation>
    <subcellularLocation>
        <location evidence="2">Cell membrane</location>
        <topology evidence="2">Multi-pass membrane protein</topology>
    </subcellularLocation>
</comment>
<evidence type="ECO:0000256" key="7">
    <source>
        <dbReference type="ARBA" id="ARBA00022949"/>
    </source>
</evidence>
<evidence type="ECO:0000256" key="10">
    <source>
        <dbReference type="SAM" id="Phobius"/>
    </source>
</evidence>
<evidence type="ECO:0000256" key="5">
    <source>
        <dbReference type="ARBA" id="ARBA00022475"/>
    </source>
</evidence>
<feature type="transmembrane region" description="Helical" evidence="10">
    <location>
        <begin position="79"/>
        <end position="100"/>
    </location>
</feature>
<keyword evidence="12" id="KW-1185">Reference proteome</keyword>
<comment type="caution">
    <text evidence="11">The sequence shown here is derived from an EMBL/GenBank/DDBJ whole genome shotgun (WGS) entry which is preliminary data.</text>
</comment>
<evidence type="ECO:0000256" key="4">
    <source>
        <dbReference type="ARBA" id="ARBA00022427"/>
    </source>
</evidence>
<dbReference type="Proteomes" id="UP000324632">
    <property type="component" value="Chromosome 25"/>
</dbReference>
<dbReference type="Pfam" id="PF00822">
    <property type="entry name" value="PMP22_Claudin"/>
    <property type="match status" value="1"/>
</dbReference>
<evidence type="ECO:0000256" key="6">
    <source>
        <dbReference type="ARBA" id="ARBA00022692"/>
    </source>
</evidence>
<keyword evidence="9 10" id="KW-0472">Membrane</keyword>
<protein>
    <submittedName>
        <fullName evidence="11">Claudin-7</fullName>
    </submittedName>
</protein>
<feature type="transmembrane region" description="Helical" evidence="10">
    <location>
        <begin position="152"/>
        <end position="176"/>
    </location>
</feature>
<dbReference type="AlphaFoldDB" id="A0A5A9MXT6"/>
<keyword evidence="7" id="KW-0965">Cell junction</keyword>
<evidence type="ECO:0000256" key="1">
    <source>
        <dbReference type="ARBA" id="ARBA00004435"/>
    </source>
</evidence>
<dbReference type="GO" id="GO:0005923">
    <property type="term" value="C:bicellular tight junction"/>
    <property type="evidence" value="ECO:0007669"/>
    <property type="project" value="UniProtKB-SubCell"/>
</dbReference>
<reference evidence="11 12" key="1">
    <citation type="journal article" date="2019" name="Mol. Ecol. Resour.">
        <title>Chromosome-level genome assembly of Triplophysa tibetana, a fish adapted to the harsh high-altitude environment of the Tibetan Plateau.</title>
        <authorList>
            <person name="Yang X."/>
            <person name="Liu H."/>
            <person name="Ma Z."/>
            <person name="Zou Y."/>
            <person name="Zou M."/>
            <person name="Mao Y."/>
            <person name="Li X."/>
            <person name="Wang H."/>
            <person name="Chen T."/>
            <person name="Wang W."/>
            <person name="Yang R."/>
        </authorList>
    </citation>
    <scope>NUCLEOTIDE SEQUENCE [LARGE SCALE GENOMIC DNA]</scope>
    <source>
        <strain evidence="11">TTIB1903HZAU</strain>
        <tissue evidence="11">Muscle</tissue>
    </source>
</reference>
<organism evidence="11 12">
    <name type="scientific">Triplophysa tibetana</name>
    <dbReference type="NCBI Taxonomy" id="1572043"/>
    <lineage>
        <taxon>Eukaryota</taxon>
        <taxon>Metazoa</taxon>
        <taxon>Chordata</taxon>
        <taxon>Craniata</taxon>
        <taxon>Vertebrata</taxon>
        <taxon>Euteleostomi</taxon>
        <taxon>Actinopterygii</taxon>
        <taxon>Neopterygii</taxon>
        <taxon>Teleostei</taxon>
        <taxon>Ostariophysi</taxon>
        <taxon>Cypriniformes</taxon>
        <taxon>Nemacheilidae</taxon>
        <taxon>Triplophysa</taxon>
    </lineage>
</organism>
<dbReference type="EMBL" id="SOYY01000025">
    <property type="protein sequence ID" value="KAA0701685.1"/>
    <property type="molecule type" value="Genomic_DNA"/>
</dbReference>
<dbReference type="InterPro" id="IPR006187">
    <property type="entry name" value="Claudin"/>
</dbReference>
<accession>A0A5A9MXT6</accession>
<evidence type="ECO:0000313" key="11">
    <source>
        <dbReference type="EMBL" id="KAA0701685.1"/>
    </source>
</evidence>
<proteinExistence type="inferred from homology"/>
<feature type="transmembrane region" description="Helical" evidence="10">
    <location>
        <begin position="112"/>
        <end position="132"/>
    </location>
</feature>